<dbReference type="Proteomes" id="UP000783686">
    <property type="component" value="Unassembled WGS sequence"/>
</dbReference>
<evidence type="ECO:0000256" key="9">
    <source>
        <dbReference type="SAM" id="MobiDB-lite"/>
    </source>
</evidence>
<accession>A0A811JUQ0</accession>
<dbReference type="EMBL" id="CAJFDH010000001">
    <property type="protein sequence ID" value="CAD5206998.1"/>
    <property type="molecule type" value="Genomic_DNA"/>
</dbReference>
<dbReference type="SMART" id="SM00219">
    <property type="entry name" value="TyrKc"/>
    <property type="match status" value="1"/>
</dbReference>
<dbReference type="EC" id="2.7.10.2" evidence="8"/>
<dbReference type="EMBL" id="CAJFCW020000001">
    <property type="protein sequence ID" value="CAG9083971.1"/>
    <property type="molecule type" value="Genomic_DNA"/>
</dbReference>
<dbReference type="PANTHER" id="PTHR24418">
    <property type="entry name" value="TYROSINE-PROTEIN KINASE"/>
    <property type="match status" value="1"/>
</dbReference>
<dbReference type="PROSITE" id="PS50001">
    <property type="entry name" value="SH2"/>
    <property type="match status" value="1"/>
</dbReference>
<sequence length="457" mass="51647">MADSKHKKSSKRSPARHSSDSRSPGSQEAVSRSRGRTPRNEGGSDAAEKEEIAKHLVKCDYYFGITPREEIEGFLKNDGDFLVRRTETAKTNLVRITLSLIFDGHYRHLGFKHDADGWSVCFQKYPSIPELIEKSIKGKMFVNNERNYIKTPITRPEFYIFHDNITLGKEMGSGAFGTVNKGTWKRNDDTIEVAIKTLKGNVDRKTKHGFVKEAKLMVMFKNAKNIVTMHGIAIQQEPLMIILELCPGGCLHNKLNANPNIEVSQLVRYAKDAVSGLCYLAVRKVIHRDVAARNCLLGPNDEVKISDFGLSVKGDSLKHIKGTKLPVKWIAPEIFKTGLFTQKSDIWAFGIMLWEIFSHCQTEPFPSLTNKKAKEKVLSGVQPMDPPEITPKDIQEVMKKCWTFDAEKRPDFEEVFKIMCPDEPSQFDDDARTTANIVEKVMPKFVTSVYLPSPGCY</sequence>
<dbReference type="InterPro" id="IPR001245">
    <property type="entry name" value="Ser-Thr/Tyr_kinase_cat_dom"/>
</dbReference>
<dbReference type="InterPro" id="IPR036860">
    <property type="entry name" value="SH2_dom_sf"/>
</dbReference>
<dbReference type="InterPro" id="IPR050198">
    <property type="entry name" value="Non-receptor_tyrosine_kinases"/>
</dbReference>
<feature type="region of interest" description="Disordered" evidence="9">
    <location>
        <begin position="1"/>
        <end position="49"/>
    </location>
</feature>
<comment type="catalytic activity">
    <reaction evidence="6 8">
        <text>L-tyrosyl-[protein] + ATP = O-phospho-L-tyrosyl-[protein] + ADP + H(+)</text>
        <dbReference type="Rhea" id="RHEA:10596"/>
        <dbReference type="Rhea" id="RHEA-COMP:10136"/>
        <dbReference type="Rhea" id="RHEA-COMP:20101"/>
        <dbReference type="ChEBI" id="CHEBI:15378"/>
        <dbReference type="ChEBI" id="CHEBI:30616"/>
        <dbReference type="ChEBI" id="CHEBI:46858"/>
        <dbReference type="ChEBI" id="CHEBI:61978"/>
        <dbReference type="ChEBI" id="CHEBI:456216"/>
        <dbReference type="EC" id="2.7.10.2"/>
    </reaction>
</comment>
<name>A0A811JUQ0_9BILA</name>
<feature type="domain" description="SH2" evidence="10">
    <location>
        <begin position="61"/>
        <end position="153"/>
    </location>
</feature>
<keyword evidence="5 8" id="KW-0829">Tyrosine-protein kinase</keyword>
<evidence type="ECO:0000256" key="4">
    <source>
        <dbReference type="ARBA" id="ARBA00022840"/>
    </source>
</evidence>
<dbReference type="InterPro" id="IPR011009">
    <property type="entry name" value="Kinase-like_dom_sf"/>
</dbReference>
<dbReference type="Gene3D" id="1.10.510.10">
    <property type="entry name" value="Transferase(Phosphotransferase) domain 1"/>
    <property type="match status" value="1"/>
</dbReference>
<keyword evidence="1 8" id="KW-0808">Transferase</keyword>
<evidence type="ECO:0000313" key="13">
    <source>
        <dbReference type="Proteomes" id="UP000614601"/>
    </source>
</evidence>
<protein>
    <recommendedName>
        <fullName evidence="8">Tyrosine-protein kinase</fullName>
        <ecNumber evidence="8">2.7.10.2</ecNumber>
    </recommendedName>
</protein>
<keyword evidence="7" id="KW-0727">SH2 domain</keyword>
<keyword evidence="13" id="KW-1185">Reference proteome</keyword>
<evidence type="ECO:0000256" key="8">
    <source>
        <dbReference type="RuleBase" id="RU362096"/>
    </source>
</evidence>
<feature type="compositionally biased region" description="Polar residues" evidence="9">
    <location>
        <begin position="21"/>
        <end position="30"/>
    </location>
</feature>
<comment type="caution">
    <text evidence="12">The sequence shown here is derived from an EMBL/GenBank/DDBJ whole genome shotgun (WGS) entry which is preliminary data.</text>
</comment>
<dbReference type="Pfam" id="PF07714">
    <property type="entry name" value="PK_Tyr_Ser-Thr"/>
    <property type="match status" value="1"/>
</dbReference>
<evidence type="ECO:0000256" key="3">
    <source>
        <dbReference type="ARBA" id="ARBA00022777"/>
    </source>
</evidence>
<evidence type="ECO:0000256" key="6">
    <source>
        <dbReference type="ARBA" id="ARBA00051245"/>
    </source>
</evidence>
<dbReference type="InterPro" id="IPR020635">
    <property type="entry name" value="Tyr_kinase_cat_dom"/>
</dbReference>
<proteinExistence type="inferred from homology"/>
<reference evidence="12" key="1">
    <citation type="submission" date="2020-09" db="EMBL/GenBank/DDBJ databases">
        <authorList>
            <person name="Kikuchi T."/>
        </authorList>
    </citation>
    <scope>NUCLEOTIDE SEQUENCE</scope>
    <source>
        <strain evidence="12">SH1</strain>
    </source>
</reference>
<evidence type="ECO:0000256" key="1">
    <source>
        <dbReference type="ARBA" id="ARBA00022679"/>
    </source>
</evidence>
<evidence type="ECO:0000259" key="11">
    <source>
        <dbReference type="PROSITE" id="PS50011"/>
    </source>
</evidence>
<dbReference type="SUPFAM" id="SSF56112">
    <property type="entry name" value="Protein kinase-like (PK-like)"/>
    <property type="match status" value="1"/>
</dbReference>
<dbReference type="PROSITE" id="PS50011">
    <property type="entry name" value="PROTEIN_KINASE_DOM"/>
    <property type="match status" value="1"/>
</dbReference>
<dbReference type="PROSITE" id="PS00109">
    <property type="entry name" value="PROTEIN_KINASE_TYR"/>
    <property type="match status" value="1"/>
</dbReference>
<dbReference type="InterPro" id="IPR000719">
    <property type="entry name" value="Prot_kinase_dom"/>
</dbReference>
<dbReference type="InterPro" id="IPR008266">
    <property type="entry name" value="Tyr_kinase_AS"/>
</dbReference>
<dbReference type="Gene3D" id="3.30.505.10">
    <property type="entry name" value="SH2 domain"/>
    <property type="match status" value="1"/>
</dbReference>
<gene>
    <name evidence="12" type="ORF">BOKJ2_LOCUS1682</name>
</gene>
<feature type="domain" description="Protein kinase" evidence="11">
    <location>
        <begin position="165"/>
        <end position="426"/>
    </location>
</feature>
<dbReference type="GO" id="GO:0005524">
    <property type="term" value="F:ATP binding"/>
    <property type="evidence" value="ECO:0007669"/>
    <property type="project" value="UniProtKB-KW"/>
</dbReference>
<evidence type="ECO:0000259" key="10">
    <source>
        <dbReference type="PROSITE" id="PS50001"/>
    </source>
</evidence>
<keyword evidence="3 8" id="KW-0418">Kinase</keyword>
<comment type="similarity">
    <text evidence="8">Belongs to the protein kinase superfamily. Tyr protein kinase family.</text>
</comment>
<dbReference type="GO" id="GO:0004715">
    <property type="term" value="F:non-membrane spanning protein tyrosine kinase activity"/>
    <property type="evidence" value="ECO:0007669"/>
    <property type="project" value="UniProtKB-EC"/>
</dbReference>
<evidence type="ECO:0000256" key="7">
    <source>
        <dbReference type="PROSITE-ProRule" id="PRU00191"/>
    </source>
</evidence>
<dbReference type="Proteomes" id="UP000614601">
    <property type="component" value="Unassembled WGS sequence"/>
</dbReference>
<evidence type="ECO:0000313" key="12">
    <source>
        <dbReference type="EMBL" id="CAD5206998.1"/>
    </source>
</evidence>
<dbReference type="OrthoDB" id="546826at2759"/>
<dbReference type="PRINTS" id="PR00109">
    <property type="entry name" value="TYRKINASE"/>
</dbReference>
<evidence type="ECO:0000256" key="2">
    <source>
        <dbReference type="ARBA" id="ARBA00022741"/>
    </source>
</evidence>
<dbReference type="AlphaFoldDB" id="A0A811JUQ0"/>
<dbReference type="SMART" id="SM00252">
    <property type="entry name" value="SH2"/>
    <property type="match status" value="1"/>
</dbReference>
<feature type="compositionally biased region" description="Basic residues" evidence="9">
    <location>
        <begin position="1"/>
        <end position="15"/>
    </location>
</feature>
<organism evidence="12 13">
    <name type="scientific">Bursaphelenchus okinawaensis</name>
    <dbReference type="NCBI Taxonomy" id="465554"/>
    <lineage>
        <taxon>Eukaryota</taxon>
        <taxon>Metazoa</taxon>
        <taxon>Ecdysozoa</taxon>
        <taxon>Nematoda</taxon>
        <taxon>Chromadorea</taxon>
        <taxon>Rhabditida</taxon>
        <taxon>Tylenchina</taxon>
        <taxon>Tylenchomorpha</taxon>
        <taxon>Aphelenchoidea</taxon>
        <taxon>Aphelenchoididae</taxon>
        <taxon>Bursaphelenchus</taxon>
    </lineage>
</organism>
<keyword evidence="4 8" id="KW-0067">ATP-binding</keyword>
<dbReference type="InterPro" id="IPR000980">
    <property type="entry name" value="SH2"/>
</dbReference>
<evidence type="ECO:0000256" key="5">
    <source>
        <dbReference type="ARBA" id="ARBA00023137"/>
    </source>
</evidence>
<dbReference type="Pfam" id="PF00017">
    <property type="entry name" value="SH2"/>
    <property type="match status" value="1"/>
</dbReference>
<keyword evidence="2 8" id="KW-0547">Nucleotide-binding</keyword>
<dbReference type="SUPFAM" id="SSF55550">
    <property type="entry name" value="SH2 domain"/>
    <property type="match status" value="1"/>
</dbReference>
<dbReference type="CDD" id="cd00192">
    <property type="entry name" value="PTKc"/>
    <property type="match status" value="1"/>
</dbReference>